<dbReference type="InterPro" id="IPR000688">
    <property type="entry name" value="HypA/HybF"/>
</dbReference>
<feature type="binding site" evidence="4">
    <location>
        <position position="73"/>
    </location>
    <ligand>
        <name>Zn(2+)</name>
        <dbReference type="ChEBI" id="CHEBI:29105"/>
    </ligand>
</feature>
<evidence type="ECO:0000313" key="6">
    <source>
        <dbReference type="Proteomes" id="UP001623591"/>
    </source>
</evidence>
<reference evidence="5 6" key="1">
    <citation type="submission" date="2024-11" db="EMBL/GenBank/DDBJ databases">
        <authorList>
            <person name="Heng Y.C."/>
            <person name="Lim A.C.H."/>
            <person name="Lee J.K.Y."/>
            <person name="Kittelmann S."/>
        </authorList>
    </citation>
    <scope>NUCLEOTIDE SEQUENCE [LARGE SCALE GENOMIC DNA]</scope>
    <source>
        <strain evidence="5 6">WILCCON 0185</strain>
    </source>
</reference>
<dbReference type="Proteomes" id="UP001623591">
    <property type="component" value="Unassembled WGS sequence"/>
</dbReference>
<evidence type="ECO:0000256" key="4">
    <source>
        <dbReference type="HAMAP-Rule" id="MF_00213"/>
    </source>
</evidence>
<keyword evidence="2 4" id="KW-0479">Metal-binding</keyword>
<comment type="function">
    <text evidence="4">Involved in the maturation of [NiFe] hydrogenases. Required for nickel insertion into the metal center of the hydrogenase.</text>
</comment>
<keyword evidence="1 4" id="KW-0533">Nickel</keyword>
<dbReference type="EMBL" id="JBJHZZ010000003">
    <property type="protein sequence ID" value="MFL0246750.1"/>
    <property type="molecule type" value="Genomic_DNA"/>
</dbReference>
<keyword evidence="6" id="KW-1185">Reference proteome</keyword>
<keyword evidence="3 4" id="KW-0862">Zinc</keyword>
<evidence type="ECO:0000313" key="5">
    <source>
        <dbReference type="EMBL" id="MFL0246750.1"/>
    </source>
</evidence>
<sequence>MHELPITQSIVRIAAEEAERHNIRKINEIRLKIGELSGLVPECIQQYFDFASKGTAAEGAKIIITKIPITMKCTSCDFSGEPSSFINSKCPVCSSAKVIRAGGNEFYIDSMEVEDENGD</sequence>
<feature type="binding site" evidence="4">
    <location>
        <position position="76"/>
    </location>
    <ligand>
        <name>Zn(2+)</name>
        <dbReference type="ChEBI" id="CHEBI:29105"/>
    </ligand>
</feature>
<feature type="binding site" evidence="4">
    <location>
        <position position="2"/>
    </location>
    <ligand>
        <name>Ni(2+)</name>
        <dbReference type="ChEBI" id="CHEBI:49786"/>
    </ligand>
</feature>
<dbReference type="Pfam" id="PF01155">
    <property type="entry name" value="HypA"/>
    <property type="match status" value="1"/>
</dbReference>
<dbReference type="PANTHER" id="PTHR34535">
    <property type="entry name" value="HYDROGENASE MATURATION FACTOR HYPA"/>
    <property type="match status" value="1"/>
</dbReference>
<comment type="similarity">
    <text evidence="4">Belongs to the HypA/HybF family.</text>
</comment>
<dbReference type="Gene3D" id="3.30.2320.80">
    <property type="match status" value="1"/>
</dbReference>
<feature type="binding site" evidence="4">
    <location>
        <position position="93"/>
    </location>
    <ligand>
        <name>Zn(2+)</name>
        <dbReference type="ChEBI" id="CHEBI:29105"/>
    </ligand>
</feature>
<gene>
    <name evidence="4 5" type="primary">hypA</name>
    <name evidence="5" type="ORF">ACJDUG_07185</name>
</gene>
<name>A0ABW8T494_9CLOT</name>
<evidence type="ECO:0000256" key="1">
    <source>
        <dbReference type="ARBA" id="ARBA00022596"/>
    </source>
</evidence>
<accession>A0ABW8T494</accession>
<evidence type="ECO:0000256" key="2">
    <source>
        <dbReference type="ARBA" id="ARBA00022723"/>
    </source>
</evidence>
<dbReference type="HAMAP" id="MF_00213">
    <property type="entry name" value="HypA_HybF"/>
    <property type="match status" value="1"/>
</dbReference>
<dbReference type="RefSeq" id="WP_406769217.1">
    <property type="nucleotide sequence ID" value="NZ_JBJHZZ010000003.1"/>
</dbReference>
<organism evidence="5 6">
    <name type="scientific">Candidatus Clostridium stratigraminis</name>
    <dbReference type="NCBI Taxonomy" id="3381661"/>
    <lineage>
        <taxon>Bacteria</taxon>
        <taxon>Bacillati</taxon>
        <taxon>Bacillota</taxon>
        <taxon>Clostridia</taxon>
        <taxon>Eubacteriales</taxon>
        <taxon>Clostridiaceae</taxon>
        <taxon>Clostridium</taxon>
    </lineage>
</organism>
<proteinExistence type="inferred from homology"/>
<comment type="caution">
    <text evidence="5">The sequence shown here is derived from an EMBL/GenBank/DDBJ whole genome shotgun (WGS) entry which is preliminary data.</text>
</comment>
<feature type="binding site" evidence="4">
    <location>
        <position position="90"/>
    </location>
    <ligand>
        <name>Zn(2+)</name>
        <dbReference type="ChEBI" id="CHEBI:29105"/>
    </ligand>
</feature>
<dbReference type="NCBIfam" id="TIGR00100">
    <property type="entry name" value="hypA"/>
    <property type="match status" value="1"/>
</dbReference>
<dbReference type="PANTHER" id="PTHR34535:SF3">
    <property type="entry name" value="HYDROGENASE MATURATION FACTOR HYPA"/>
    <property type="match status" value="1"/>
</dbReference>
<evidence type="ECO:0000256" key="3">
    <source>
        <dbReference type="ARBA" id="ARBA00022833"/>
    </source>
</evidence>
<protein>
    <recommendedName>
        <fullName evidence="4">Hydrogenase maturation factor HypA</fullName>
    </recommendedName>
</protein>
<dbReference type="PIRSF" id="PIRSF004761">
    <property type="entry name" value="Hydrgn_mat_HypA"/>
    <property type="match status" value="1"/>
</dbReference>